<protein>
    <submittedName>
        <fullName evidence="1">Uncharacterized protein</fullName>
    </submittedName>
</protein>
<name>A0ABV0XGV8_9TELE</name>
<gene>
    <name evidence="1" type="ORF">AMECASPLE_022547</name>
</gene>
<organism evidence="1 2">
    <name type="scientific">Ameca splendens</name>
    <dbReference type="NCBI Taxonomy" id="208324"/>
    <lineage>
        <taxon>Eukaryota</taxon>
        <taxon>Metazoa</taxon>
        <taxon>Chordata</taxon>
        <taxon>Craniata</taxon>
        <taxon>Vertebrata</taxon>
        <taxon>Euteleostomi</taxon>
        <taxon>Actinopterygii</taxon>
        <taxon>Neopterygii</taxon>
        <taxon>Teleostei</taxon>
        <taxon>Neoteleostei</taxon>
        <taxon>Acanthomorphata</taxon>
        <taxon>Ovalentaria</taxon>
        <taxon>Atherinomorphae</taxon>
        <taxon>Cyprinodontiformes</taxon>
        <taxon>Goodeidae</taxon>
        <taxon>Ameca</taxon>
    </lineage>
</organism>
<comment type="caution">
    <text evidence="1">The sequence shown here is derived from an EMBL/GenBank/DDBJ whole genome shotgun (WGS) entry which is preliminary data.</text>
</comment>
<keyword evidence="2" id="KW-1185">Reference proteome</keyword>
<evidence type="ECO:0000313" key="1">
    <source>
        <dbReference type="EMBL" id="MEQ2280694.1"/>
    </source>
</evidence>
<evidence type="ECO:0000313" key="2">
    <source>
        <dbReference type="Proteomes" id="UP001469553"/>
    </source>
</evidence>
<sequence>MNESDGDRSLLGLHSWQSHERWRRRASARCFNLTRRGRKMGQRKDKHVLDEWTWMDHATRPELGGQASQLGNIQFSLSDKDVGER</sequence>
<dbReference type="Proteomes" id="UP001469553">
    <property type="component" value="Unassembled WGS sequence"/>
</dbReference>
<proteinExistence type="predicted"/>
<reference evidence="1 2" key="1">
    <citation type="submission" date="2021-06" db="EMBL/GenBank/DDBJ databases">
        <authorList>
            <person name="Palmer J.M."/>
        </authorList>
    </citation>
    <scope>NUCLEOTIDE SEQUENCE [LARGE SCALE GENOMIC DNA]</scope>
    <source>
        <strain evidence="1 2">AS_MEX2019</strain>
        <tissue evidence="1">Muscle</tissue>
    </source>
</reference>
<accession>A0ABV0XGV8</accession>
<dbReference type="EMBL" id="JAHRIP010002018">
    <property type="protein sequence ID" value="MEQ2280694.1"/>
    <property type="molecule type" value="Genomic_DNA"/>
</dbReference>